<feature type="non-terminal residue" evidence="1">
    <location>
        <position position="130"/>
    </location>
</feature>
<dbReference type="AlphaFoldDB" id="A0A382YAU9"/>
<evidence type="ECO:0000313" key="1">
    <source>
        <dbReference type="EMBL" id="SVD80393.1"/>
    </source>
</evidence>
<name>A0A382YAU9_9ZZZZ</name>
<feature type="non-terminal residue" evidence="1">
    <location>
        <position position="1"/>
    </location>
</feature>
<organism evidence="1">
    <name type="scientific">marine metagenome</name>
    <dbReference type="NCBI Taxonomy" id="408172"/>
    <lineage>
        <taxon>unclassified sequences</taxon>
        <taxon>metagenomes</taxon>
        <taxon>ecological metagenomes</taxon>
    </lineage>
</organism>
<reference evidence="1" key="1">
    <citation type="submission" date="2018-05" db="EMBL/GenBank/DDBJ databases">
        <authorList>
            <person name="Lanie J.A."/>
            <person name="Ng W.-L."/>
            <person name="Kazmierczak K.M."/>
            <person name="Andrzejewski T.M."/>
            <person name="Davidsen T.M."/>
            <person name="Wayne K.J."/>
            <person name="Tettelin H."/>
            <person name="Glass J.I."/>
            <person name="Rusch D."/>
            <person name="Podicherti R."/>
            <person name="Tsui H.-C.T."/>
            <person name="Winkler M.E."/>
        </authorList>
    </citation>
    <scope>NUCLEOTIDE SEQUENCE</scope>
</reference>
<dbReference type="EMBL" id="UINC01174329">
    <property type="protein sequence ID" value="SVD80393.1"/>
    <property type="molecule type" value="Genomic_DNA"/>
</dbReference>
<accession>A0A382YAU9</accession>
<proteinExistence type="predicted"/>
<sequence length="130" mass="14647">VSNFVDDPLGFVYFVFPWGEGDLAEHEGPDEWQKEVLEEIGLAIRSGNTEAFQAAVASGHGIGKGALSAWIIFWAMATRPHLNGVVTANTKVQLETKTWRELAVWHKRSLIKDWFEWTATKVYHIGHPET</sequence>
<gene>
    <name evidence="1" type="ORF">METZ01_LOCUS433247</name>
</gene>
<protein>
    <recommendedName>
        <fullName evidence="2">Terminase large subunit gp17-like C-terminal domain-containing protein</fullName>
    </recommendedName>
</protein>
<evidence type="ECO:0008006" key="2">
    <source>
        <dbReference type="Google" id="ProtNLM"/>
    </source>
</evidence>